<evidence type="ECO:0000313" key="11">
    <source>
        <dbReference type="EMBL" id="PMQ20767.1"/>
    </source>
</evidence>
<evidence type="ECO:0000256" key="3">
    <source>
        <dbReference type="ARBA" id="ARBA00010742"/>
    </source>
</evidence>
<dbReference type="InterPro" id="IPR044527">
    <property type="entry name" value="NrtA/CpmA_ABC-bd_dom"/>
</dbReference>
<keyword evidence="8 10" id="KW-0472">Membrane</keyword>
<proteinExistence type="inferred from homology"/>
<sequence length="396" mass="41291">MNTACRVPVAASCSSTPHPAVLWRPGSSRQNMQRPDPADRIDHGARIRLGAAGTKNGFRGRLLGLAGVGALTALAVLTTLVPGPSQVQAHAADRGPATELKLGYFANLTHAPALISDSKGLLEGKLEQDGTGLEPQLFNAGPAAIEALNSGAIDAAYLGPSPALNSYISSKGNSLRIVAGAASGGASLVVKKDIAEPSDLAGTELATPQFGGTQDVALRHYLAENELLDDATVTPSSNGTLTQLFGRGAIDGAWVPEPYASLLVENYEGHRLVDESSLWPEGKFPTTVLVVAKDFLIEHPETVEKLVEANSEAIDWLNSAEQEEKIVAVQEALNAANGSSFAQPVISAALEEVTFAEDPLADTYQTLINHAAQVGIGEPGSADGLVDSRFIASQEH</sequence>
<evidence type="ECO:0000256" key="1">
    <source>
        <dbReference type="ARBA" id="ARBA00004418"/>
    </source>
</evidence>
<feature type="transmembrane region" description="Helical" evidence="10">
    <location>
        <begin position="62"/>
        <end position="81"/>
    </location>
</feature>
<dbReference type="EMBL" id="PNQX01000001">
    <property type="protein sequence ID" value="PMQ20767.1"/>
    <property type="molecule type" value="Genomic_DNA"/>
</dbReference>
<dbReference type="PANTHER" id="PTHR30024">
    <property type="entry name" value="ALIPHATIC SULFONATES-BINDING PROTEIN-RELATED"/>
    <property type="match status" value="1"/>
</dbReference>
<organism evidence="11 12">
    <name type="scientific">Glutamicibacter arilaitensis</name>
    <dbReference type="NCBI Taxonomy" id="256701"/>
    <lineage>
        <taxon>Bacteria</taxon>
        <taxon>Bacillati</taxon>
        <taxon>Actinomycetota</taxon>
        <taxon>Actinomycetes</taxon>
        <taxon>Micrococcales</taxon>
        <taxon>Micrococcaceae</taxon>
        <taxon>Glutamicibacter</taxon>
    </lineage>
</organism>
<dbReference type="SUPFAM" id="SSF53850">
    <property type="entry name" value="Periplasmic binding protein-like II"/>
    <property type="match status" value="1"/>
</dbReference>
<evidence type="ECO:0000256" key="10">
    <source>
        <dbReference type="SAM" id="Phobius"/>
    </source>
</evidence>
<gene>
    <name evidence="11" type="ORF">CIK84_04040</name>
</gene>
<evidence type="ECO:0000256" key="4">
    <source>
        <dbReference type="ARBA" id="ARBA00022448"/>
    </source>
</evidence>
<dbReference type="Proteomes" id="UP000235739">
    <property type="component" value="Unassembled WGS sequence"/>
</dbReference>
<comment type="similarity">
    <text evidence="3">Belongs to the bacterial solute-binding protein SsuA/TauA family.</text>
</comment>
<protein>
    <submittedName>
        <fullName evidence="11">Sulfonate ABC transporter substrate-binding protein</fullName>
    </submittedName>
</protein>
<keyword evidence="4" id="KW-0813">Transport</keyword>
<keyword evidence="6" id="KW-0997">Cell inner membrane</keyword>
<dbReference type="GO" id="GO:0005886">
    <property type="term" value="C:plasma membrane"/>
    <property type="evidence" value="ECO:0007669"/>
    <property type="project" value="UniProtKB-SubCell"/>
</dbReference>
<evidence type="ECO:0000256" key="7">
    <source>
        <dbReference type="ARBA" id="ARBA00022729"/>
    </source>
</evidence>
<evidence type="ECO:0000256" key="5">
    <source>
        <dbReference type="ARBA" id="ARBA00022475"/>
    </source>
</evidence>
<evidence type="ECO:0000256" key="2">
    <source>
        <dbReference type="ARBA" id="ARBA00004533"/>
    </source>
</evidence>
<comment type="caution">
    <text evidence="11">The sequence shown here is derived from an EMBL/GenBank/DDBJ whole genome shotgun (WGS) entry which is preliminary data.</text>
</comment>
<name>A0A2N7S3T6_9MICC</name>
<keyword evidence="7" id="KW-0732">Signal</keyword>
<dbReference type="AlphaFoldDB" id="A0A2N7S3T6"/>
<evidence type="ECO:0000256" key="9">
    <source>
        <dbReference type="SAM" id="MobiDB-lite"/>
    </source>
</evidence>
<comment type="subcellular location">
    <subcellularLocation>
        <location evidence="2">Cell inner membrane</location>
    </subcellularLocation>
    <subcellularLocation>
        <location evidence="1">Periplasm</location>
    </subcellularLocation>
</comment>
<dbReference type="GO" id="GO:0042597">
    <property type="term" value="C:periplasmic space"/>
    <property type="evidence" value="ECO:0007669"/>
    <property type="project" value="UniProtKB-SubCell"/>
</dbReference>
<evidence type="ECO:0000256" key="8">
    <source>
        <dbReference type="ARBA" id="ARBA00023136"/>
    </source>
</evidence>
<reference evidence="11 12" key="1">
    <citation type="journal article" date="2017" name="Elife">
        <title>Extensive horizontal gene transfer in cheese-associated bacteria.</title>
        <authorList>
            <person name="Bonham K.S."/>
            <person name="Wolfe B.E."/>
            <person name="Dutton R.J."/>
        </authorList>
    </citation>
    <scope>NUCLEOTIDE SEQUENCE [LARGE SCALE GENOMIC DNA]</scope>
    <source>
        <strain evidence="11 12">JB182</strain>
    </source>
</reference>
<keyword evidence="5" id="KW-1003">Cell membrane</keyword>
<evidence type="ECO:0000256" key="6">
    <source>
        <dbReference type="ARBA" id="ARBA00022519"/>
    </source>
</evidence>
<accession>A0A2N7S3T6</accession>
<dbReference type="CDD" id="cd13553">
    <property type="entry name" value="PBP2_NrtA_CpmA_like"/>
    <property type="match status" value="1"/>
</dbReference>
<keyword evidence="10" id="KW-0812">Transmembrane</keyword>
<dbReference type="PANTHER" id="PTHR30024:SF47">
    <property type="entry name" value="TAURINE-BINDING PERIPLASMIC PROTEIN"/>
    <property type="match status" value="1"/>
</dbReference>
<feature type="region of interest" description="Disordered" evidence="9">
    <location>
        <begin position="14"/>
        <end position="40"/>
    </location>
</feature>
<evidence type="ECO:0000313" key="12">
    <source>
        <dbReference type="Proteomes" id="UP000235739"/>
    </source>
</evidence>
<dbReference type="Pfam" id="PF13379">
    <property type="entry name" value="NMT1_2"/>
    <property type="match status" value="1"/>
</dbReference>
<keyword evidence="10" id="KW-1133">Transmembrane helix</keyword>
<dbReference type="Gene3D" id="3.40.190.10">
    <property type="entry name" value="Periplasmic binding protein-like II"/>
    <property type="match status" value="2"/>
</dbReference>